<sequence length="142" mass="15857">MLLRLGQVRAVVISSPEAAREVMKTHDTVYMTMNIFTYGGQDISFAPYGSNDWKELREEEAARLVAAVVASSSPAPVNITSMIKVTMNDILMRYCAIGDTSPMRDEYIEALDKGLKIDLGRVQPERPVPWIAARTDARQRLP</sequence>
<keyword evidence="5" id="KW-0560">Oxidoreductase</keyword>
<evidence type="ECO:0000256" key="4">
    <source>
        <dbReference type="ARBA" id="ARBA00022723"/>
    </source>
</evidence>
<name>A0AAV5C211_ELECO</name>
<dbReference type="InterPro" id="IPR036396">
    <property type="entry name" value="Cyt_P450_sf"/>
</dbReference>
<protein>
    <submittedName>
        <fullName evidence="8">Uncharacterized protein</fullName>
    </submittedName>
</protein>
<accession>A0AAV5C211</accession>
<dbReference type="Proteomes" id="UP001054889">
    <property type="component" value="Unassembled WGS sequence"/>
</dbReference>
<dbReference type="GO" id="GO:0016705">
    <property type="term" value="F:oxidoreductase activity, acting on paired donors, with incorporation or reduction of molecular oxygen"/>
    <property type="evidence" value="ECO:0007669"/>
    <property type="project" value="InterPro"/>
</dbReference>
<evidence type="ECO:0000256" key="1">
    <source>
        <dbReference type="ARBA" id="ARBA00001971"/>
    </source>
</evidence>
<keyword evidence="6" id="KW-0408">Iron</keyword>
<evidence type="ECO:0000313" key="9">
    <source>
        <dbReference type="Proteomes" id="UP001054889"/>
    </source>
</evidence>
<dbReference type="AlphaFoldDB" id="A0AAV5C211"/>
<evidence type="ECO:0000256" key="5">
    <source>
        <dbReference type="ARBA" id="ARBA00023002"/>
    </source>
</evidence>
<comment type="cofactor">
    <cofactor evidence="1">
        <name>heme</name>
        <dbReference type="ChEBI" id="CHEBI:30413"/>
    </cofactor>
</comment>
<gene>
    <name evidence="8" type="primary">ga08255</name>
    <name evidence="8" type="ORF">PR202_ga08255</name>
</gene>
<keyword evidence="7" id="KW-0503">Monooxygenase</keyword>
<evidence type="ECO:0000256" key="2">
    <source>
        <dbReference type="ARBA" id="ARBA00010617"/>
    </source>
</evidence>
<proteinExistence type="inferred from homology"/>
<dbReference type="GO" id="GO:0004497">
    <property type="term" value="F:monooxygenase activity"/>
    <property type="evidence" value="ECO:0007669"/>
    <property type="project" value="UniProtKB-KW"/>
</dbReference>
<keyword evidence="4" id="KW-0479">Metal-binding</keyword>
<organism evidence="8 9">
    <name type="scientific">Eleusine coracana subsp. coracana</name>
    <dbReference type="NCBI Taxonomy" id="191504"/>
    <lineage>
        <taxon>Eukaryota</taxon>
        <taxon>Viridiplantae</taxon>
        <taxon>Streptophyta</taxon>
        <taxon>Embryophyta</taxon>
        <taxon>Tracheophyta</taxon>
        <taxon>Spermatophyta</taxon>
        <taxon>Magnoliopsida</taxon>
        <taxon>Liliopsida</taxon>
        <taxon>Poales</taxon>
        <taxon>Poaceae</taxon>
        <taxon>PACMAD clade</taxon>
        <taxon>Chloridoideae</taxon>
        <taxon>Cynodonteae</taxon>
        <taxon>Eleusininae</taxon>
        <taxon>Eleusine</taxon>
    </lineage>
</organism>
<reference evidence="8" key="2">
    <citation type="submission" date="2021-12" db="EMBL/GenBank/DDBJ databases">
        <title>Resequencing data analysis of finger millet.</title>
        <authorList>
            <person name="Hatakeyama M."/>
            <person name="Aluri S."/>
            <person name="Balachadran M.T."/>
            <person name="Sivarajan S.R."/>
            <person name="Poveda L."/>
            <person name="Shimizu-Inatsugi R."/>
            <person name="Schlapbach R."/>
            <person name="Sreeman S.M."/>
            <person name="Shimizu K.K."/>
        </authorList>
    </citation>
    <scope>NUCLEOTIDE SEQUENCE</scope>
</reference>
<evidence type="ECO:0000256" key="3">
    <source>
        <dbReference type="ARBA" id="ARBA00022617"/>
    </source>
</evidence>
<dbReference type="PANTHER" id="PTHR47955">
    <property type="entry name" value="CYTOCHROME P450 FAMILY 71 PROTEIN"/>
    <property type="match status" value="1"/>
</dbReference>
<dbReference type="Gene3D" id="1.10.630.10">
    <property type="entry name" value="Cytochrome P450"/>
    <property type="match status" value="1"/>
</dbReference>
<keyword evidence="3" id="KW-0349">Heme</keyword>
<dbReference type="PANTHER" id="PTHR47955:SF19">
    <property type="entry name" value="CYTOCHROME P450 71A9-LIKE ISOFORM X1"/>
    <property type="match status" value="1"/>
</dbReference>
<evidence type="ECO:0000313" key="8">
    <source>
        <dbReference type="EMBL" id="GJM91838.1"/>
    </source>
</evidence>
<comment type="similarity">
    <text evidence="2">Belongs to the cytochrome P450 family.</text>
</comment>
<comment type="caution">
    <text evidence="8">The sequence shown here is derived from an EMBL/GenBank/DDBJ whole genome shotgun (WGS) entry which is preliminary data.</text>
</comment>
<reference evidence="8" key="1">
    <citation type="journal article" date="2018" name="DNA Res.">
        <title>Multiple hybrid de novo genome assembly of finger millet, an orphan allotetraploid crop.</title>
        <authorList>
            <person name="Hatakeyama M."/>
            <person name="Aluri S."/>
            <person name="Balachadran M.T."/>
            <person name="Sivarajan S.R."/>
            <person name="Patrignani A."/>
            <person name="Gruter S."/>
            <person name="Poveda L."/>
            <person name="Shimizu-Inatsugi R."/>
            <person name="Baeten J."/>
            <person name="Francoijs K.J."/>
            <person name="Nataraja K.N."/>
            <person name="Reddy Y.A.N."/>
            <person name="Phadnis S."/>
            <person name="Ravikumar R.L."/>
            <person name="Schlapbach R."/>
            <person name="Sreeman S.M."/>
            <person name="Shimizu K.K."/>
        </authorList>
    </citation>
    <scope>NUCLEOTIDE SEQUENCE</scope>
</reference>
<keyword evidence="9" id="KW-1185">Reference proteome</keyword>
<evidence type="ECO:0000256" key="7">
    <source>
        <dbReference type="ARBA" id="ARBA00023033"/>
    </source>
</evidence>
<dbReference type="EMBL" id="BQKI01000004">
    <property type="protein sequence ID" value="GJM91838.1"/>
    <property type="molecule type" value="Genomic_DNA"/>
</dbReference>
<dbReference type="GO" id="GO:0020037">
    <property type="term" value="F:heme binding"/>
    <property type="evidence" value="ECO:0007669"/>
    <property type="project" value="InterPro"/>
</dbReference>
<dbReference type="SUPFAM" id="SSF48264">
    <property type="entry name" value="Cytochrome P450"/>
    <property type="match status" value="1"/>
</dbReference>
<dbReference type="GO" id="GO:0005506">
    <property type="term" value="F:iron ion binding"/>
    <property type="evidence" value="ECO:0007669"/>
    <property type="project" value="InterPro"/>
</dbReference>
<evidence type="ECO:0000256" key="6">
    <source>
        <dbReference type="ARBA" id="ARBA00023004"/>
    </source>
</evidence>